<gene>
    <name evidence="1" type="ORF">GSPATT00018828001</name>
</gene>
<dbReference type="InParanoid" id="A0DNL5"/>
<dbReference type="GO" id="GO:0034976">
    <property type="term" value="P:response to endoplasmic reticulum stress"/>
    <property type="evidence" value="ECO:0000318"/>
    <property type="project" value="GO_Central"/>
</dbReference>
<protein>
    <submittedName>
        <fullName evidence="1">Uncharacterized protein</fullName>
    </submittedName>
</protein>
<keyword evidence="2" id="KW-1185">Reference proteome</keyword>
<dbReference type="Gene3D" id="3.40.30.10">
    <property type="entry name" value="Glutaredoxin"/>
    <property type="match status" value="1"/>
</dbReference>
<dbReference type="AlphaFoldDB" id="A0DNL5"/>
<dbReference type="KEGG" id="ptm:GSPATT00018828001"/>
<sequence length="249" mass="29825">MKIQSKQTQFIKVKSLKIQNNNQKWRPKRARVDRLKAFTSNYKNFAAFTLILHKRNNNFEQYEYNLTYTDKILDFLYQERLDLFKRLNEDNYLRVFVGPIQTQVHLLIKGSISQDLLMLSTRLLKIINLMIQNTIVCSLHIQPFMKIEAYGPYLILINPQTHPNLLLQKTTLKIHLLIQNSESLTIQKFIDDFGNKNLKEFYKSEPIPEYTENKDIYNIFGQTIFIRSSQQKKEFFQLLFWDSKNQELF</sequence>
<dbReference type="GO" id="GO:0006457">
    <property type="term" value="P:protein folding"/>
    <property type="evidence" value="ECO:0000318"/>
    <property type="project" value="GO_Central"/>
</dbReference>
<accession>A0DNL5</accession>
<name>A0DNL5_PARTE</name>
<dbReference type="GO" id="GO:0005783">
    <property type="term" value="C:endoplasmic reticulum"/>
    <property type="evidence" value="ECO:0000318"/>
    <property type="project" value="GO_Central"/>
</dbReference>
<dbReference type="Proteomes" id="UP000000600">
    <property type="component" value="Unassembled WGS sequence"/>
</dbReference>
<evidence type="ECO:0000313" key="1">
    <source>
        <dbReference type="EMBL" id="CAK84632.1"/>
    </source>
</evidence>
<dbReference type="OrthoDB" id="287950at2759"/>
<dbReference type="HOGENOM" id="CLU_1117549_0_0_1"/>
<dbReference type="GO" id="GO:0003756">
    <property type="term" value="F:protein disulfide isomerase activity"/>
    <property type="evidence" value="ECO:0000318"/>
    <property type="project" value="GO_Central"/>
</dbReference>
<dbReference type="RefSeq" id="XP_001452029.1">
    <property type="nucleotide sequence ID" value="XM_001451992.1"/>
</dbReference>
<reference evidence="1 2" key="1">
    <citation type="journal article" date="2006" name="Nature">
        <title>Global trends of whole-genome duplications revealed by the ciliate Paramecium tetraurelia.</title>
        <authorList>
            <consortium name="Genoscope"/>
            <person name="Aury J.-M."/>
            <person name="Jaillon O."/>
            <person name="Duret L."/>
            <person name="Noel B."/>
            <person name="Jubin C."/>
            <person name="Porcel B.M."/>
            <person name="Segurens B."/>
            <person name="Daubin V."/>
            <person name="Anthouard V."/>
            <person name="Aiach N."/>
            <person name="Arnaiz O."/>
            <person name="Billaut A."/>
            <person name="Beisson J."/>
            <person name="Blanc I."/>
            <person name="Bouhouche K."/>
            <person name="Camara F."/>
            <person name="Duharcourt S."/>
            <person name="Guigo R."/>
            <person name="Gogendeau D."/>
            <person name="Katinka M."/>
            <person name="Keller A.-M."/>
            <person name="Kissmehl R."/>
            <person name="Klotz C."/>
            <person name="Koll F."/>
            <person name="Le Moue A."/>
            <person name="Lepere C."/>
            <person name="Malinsky S."/>
            <person name="Nowacki M."/>
            <person name="Nowak J.K."/>
            <person name="Plattner H."/>
            <person name="Poulain J."/>
            <person name="Ruiz F."/>
            <person name="Serrano V."/>
            <person name="Zagulski M."/>
            <person name="Dessen P."/>
            <person name="Betermier M."/>
            <person name="Weissenbach J."/>
            <person name="Scarpelli C."/>
            <person name="Schachter V."/>
            <person name="Sperling L."/>
            <person name="Meyer E."/>
            <person name="Cohen J."/>
            <person name="Wincker P."/>
        </authorList>
    </citation>
    <scope>NUCLEOTIDE SEQUENCE [LARGE SCALE GENOMIC DNA]</scope>
    <source>
        <strain evidence="1 2">Stock d4-2</strain>
    </source>
</reference>
<dbReference type="GeneID" id="5037814"/>
<organism evidence="1 2">
    <name type="scientific">Paramecium tetraurelia</name>
    <dbReference type="NCBI Taxonomy" id="5888"/>
    <lineage>
        <taxon>Eukaryota</taxon>
        <taxon>Sar</taxon>
        <taxon>Alveolata</taxon>
        <taxon>Ciliophora</taxon>
        <taxon>Intramacronucleata</taxon>
        <taxon>Oligohymenophorea</taxon>
        <taxon>Peniculida</taxon>
        <taxon>Parameciidae</taxon>
        <taxon>Paramecium</taxon>
    </lineage>
</organism>
<evidence type="ECO:0000313" key="2">
    <source>
        <dbReference type="Proteomes" id="UP000000600"/>
    </source>
</evidence>
<proteinExistence type="predicted"/>
<dbReference type="EMBL" id="CT868518">
    <property type="protein sequence ID" value="CAK84632.1"/>
    <property type="molecule type" value="Genomic_DNA"/>
</dbReference>